<evidence type="ECO:0000313" key="3">
    <source>
        <dbReference type="EMBL" id="TKI63196.1"/>
    </source>
</evidence>
<reference evidence="3 4" key="1">
    <citation type="submission" date="2019-04" db="EMBL/GenBank/DDBJ databases">
        <title>Lysinibacillus genome sequencing.</title>
        <authorList>
            <person name="Dunlap C."/>
        </authorList>
    </citation>
    <scope>NUCLEOTIDE SEQUENCE [LARGE SCALE GENOMIC DNA]</scope>
    <source>
        <strain evidence="3 4">CCTCC AB 2010389</strain>
    </source>
</reference>
<dbReference type="PANTHER" id="PTHR46558:SF13">
    <property type="entry name" value="HTH-TYPE TRANSCRIPTIONAL REGULATOR IMMR"/>
    <property type="match status" value="1"/>
</dbReference>
<evidence type="ECO:0000256" key="1">
    <source>
        <dbReference type="ARBA" id="ARBA00023125"/>
    </source>
</evidence>
<dbReference type="RefSeq" id="WP_107896794.1">
    <property type="nucleotide sequence ID" value="NZ_PYWM01000024.1"/>
</dbReference>
<dbReference type="CDD" id="cd00093">
    <property type="entry name" value="HTH_XRE"/>
    <property type="match status" value="1"/>
</dbReference>
<comment type="caution">
    <text evidence="3">The sequence shown here is derived from an EMBL/GenBank/DDBJ whole genome shotgun (WGS) entry which is preliminary data.</text>
</comment>
<evidence type="ECO:0000259" key="2">
    <source>
        <dbReference type="PROSITE" id="PS50943"/>
    </source>
</evidence>
<dbReference type="EMBL" id="SZPU01000071">
    <property type="protein sequence ID" value="TKI63196.1"/>
    <property type="molecule type" value="Genomic_DNA"/>
</dbReference>
<dbReference type="AlphaFoldDB" id="A0A4U2YP91"/>
<name>A0A4U2YP91_9BACI</name>
<dbReference type="PANTHER" id="PTHR46558">
    <property type="entry name" value="TRACRIPTIONAL REGULATORY PROTEIN-RELATED-RELATED"/>
    <property type="match status" value="1"/>
</dbReference>
<proteinExistence type="predicted"/>
<dbReference type="Proteomes" id="UP000308744">
    <property type="component" value="Unassembled WGS sequence"/>
</dbReference>
<gene>
    <name evidence="3" type="ORF">FC756_18595</name>
</gene>
<dbReference type="PROSITE" id="PS50943">
    <property type="entry name" value="HTH_CROC1"/>
    <property type="match status" value="1"/>
</dbReference>
<dbReference type="SUPFAM" id="SSF47413">
    <property type="entry name" value="lambda repressor-like DNA-binding domains"/>
    <property type="match status" value="1"/>
</dbReference>
<dbReference type="Pfam" id="PF01381">
    <property type="entry name" value="HTH_3"/>
    <property type="match status" value="1"/>
</dbReference>
<organism evidence="3 4">
    <name type="scientific">Lysinibacillus mangiferihumi</name>
    <dbReference type="NCBI Taxonomy" id="1130819"/>
    <lineage>
        <taxon>Bacteria</taxon>
        <taxon>Bacillati</taxon>
        <taxon>Bacillota</taxon>
        <taxon>Bacilli</taxon>
        <taxon>Bacillales</taxon>
        <taxon>Bacillaceae</taxon>
        <taxon>Lysinibacillus</taxon>
    </lineage>
</organism>
<dbReference type="SMART" id="SM00530">
    <property type="entry name" value="HTH_XRE"/>
    <property type="match status" value="1"/>
</dbReference>
<sequence>MTLGEKLKKSRNDKGLTQIEAAKKLGVTNGALSGYERNYRDPDIKMLKQMADLYEVSIDYLVSNNMTSNNEIGISRKDEHDIGKRMAKIKKELIEGKSNNGGVVLSFMGEPMSEEAIESLLEALKHAERLAVLVNKKIGSD</sequence>
<dbReference type="InterPro" id="IPR010982">
    <property type="entry name" value="Lambda_DNA-bd_dom_sf"/>
</dbReference>
<dbReference type="InterPro" id="IPR001387">
    <property type="entry name" value="Cro/C1-type_HTH"/>
</dbReference>
<keyword evidence="1" id="KW-0238">DNA-binding</keyword>
<dbReference type="Gene3D" id="1.10.260.40">
    <property type="entry name" value="lambda repressor-like DNA-binding domains"/>
    <property type="match status" value="1"/>
</dbReference>
<accession>A0A4U2YP91</accession>
<evidence type="ECO:0000313" key="4">
    <source>
        <dbReference type="Proteomes" id="UP000308744"/>
    </source>
</evidence>
<keyword evidence="4" id="KW-1185">Reference proteome</keyword>
<feature type="domain" description="HTH cro/C1-type" evidence="2">
    <location>
        <begin position="7"/>
        <end position="61"/>
    </location>
</feature>
<dbReference type="GO" id="GO:0003677">
    <property type="term" value="F:DNA binding"/>
    <property type="evidence" value="ECO:0007669"/>
    <property type="project" value="UniProtKB-KW"/>
</dbReference>
<protein>
    <submittedName>
        <fullName evidence="3">Helix-turn-helix transcriptional regulator</fullName>
    </submittedName>
</protein>